<proteinExistence type="predicted"/>
<sequence length="478" mass="52175">MYTRPSAVLLFGALAAAAPAPVPQESFVPGTDSQISASVQPATTGYREQVYVSGYTSATFHGEYTGTPTTVGAANAPATLAASIPALPPNPTATYYNSQGVPLNPMPAPYMPAGGLGTNGTLPRYMVESDFDFESIALGLYQEWIELDLFHDGLARFTDEEFTEAGLGPEARSLIEFMADQETGHSTLLTNMLGERAPAQCYYNYPYTTVREWVDFMQRVTRFGESGVWGFINHLDSREVGQLLAQSIATEARQQMIFRQMTGLTPMNVHFENGWPQSWAWTMLAPYISYCPQNETRLAWQNFPTLRILNNPNVNRYSPNDTAQDGSEQVGPRIVDPSVSNLTEGSCQNLNVTGYGCDPAIAHNKSEPLTFPGRKVLFEWEAPGQAVGPNNSYVTATTAGAPKFVGWSQQLNLTYTPLTVTGNNTGYSYQPLGYVYGDNGIINGTMAVMLTDLDLYVTPFNTSMLNPHIVALGLYMAG</sequence>
<dbReference type="Proteomes" id="UP001316803">
    <property type="component" value="Unassembled WGS sequence"/>
</dbReference>
<dbReference type="EMBL" id="JAKLMC020000009">
    <property type="protein sequence ID" value="KAK5954113.1"/>
    <property type="molecule type" value="Genomic_DNA"/>
</dbReference>
<gene>
    <name evidence="2" type="ORF">OHC33_004685</name>
</gene>
<feature type="chain" id="PRO_5042868259" description="Protein rds1" evidence="1">
    <location>
        <begin position="20"/>
        <end position="478"/>
    </location>
</feature>
<organism evidence="2 3">
    <name type="scientific">Knufia fluminis</name>
    <dbReference type="NCBI Taxonomy" id="191047"/>
    <lineage>
        <taxon>Eukaryota</taxon>
        <taxon>Fungi</taxon>
        <taxon>Dikarya</taxon>
        <taxon>Ascomycota</taxon>
        <taxon>Pezizomycotina</taxon>
        <taxon>Eurotiomycetes</taxon>
        <taxon>Chaetothyriomycetidae</taxon>
        <taxon>Chaetothyriales</taxon>
        <taxon>Trichomeriaceae</taxon>
        <taxon>Knufia</taxon>
    </lineage>
</organism>
<name>A0AAN8ELK4_9EURO</name>
<evidence type="ECO:0000313" key="2">
    <source>
        <dbReference type="EMBL" id="KAK5954113.1"/>
    </source>
</evidence>
<evidence type="ECO:0008006" key="4">
    <source>
        <dbReference type="Google" id="ProtNLM"/>
    </source>
</evidence>
<accession>A0AAN8ELK4</accession>
<dbReference type="Pfam" id="PF13668">
    <property type="entry name" value="Ferritin_2"/>
    <property type="match status" value="1"/>
</dbReference>
<evidence type="ECO:0000313" key="3">
    <source>
        <dbReference type="Proteomes" id="UP001316803"/>
    </source>
</evidence>
<dbReference type="AlphaFoldDB" id="A0AAN8ELK4"/>
<evidence type="ECO:0000256" key="1">
    <source>
        <dbReference type="SAM" id="SignalP"/>
    </source>
</evidence>
<dbReference type="PANTHER" id="PTHR38705">
    <property type="entry name" value="PROTEIN RDS1"/>
    <property type="match status" value="1"/>
</dbReference>
<keyword evidence="3" id="KW-1185">Reference proteome</keyword>
<dbReference type="InterPro" id="IPR039254">
    <property type="entry name" value="Rds1"/>
</dbReference>
<protein>
    <recommendedName>
        <fullName evidence="4">Protein rds1</fullName>
    </recommendedName>
</protein>
<reference evidence="2 3" key="1">
    <citation type="submission" date="2022-12" db="EMBL/GenBank/DDBJ databases">
        <title>Genomic features and morphological characterization of a novel Knufia sp. strain isolated from spacecraft assembly facility.</title>
        <authorList>
            <person name="Teixeira M."/>
            <person name="Chander A.M."/>
            <person name="Stajich J.E."/>
            <person name="Venkateswaran K."/>
        </authorList>
    </citation>
    <scope>NUCLEOTIDE SEQUENCE [LARGE SCALE GENOMIC DNA]</scope>
    <source>
        <strain evidence="2 3">FJI-L2-BK-P2</strain>
    </source>
</reference>
<keyword evidence="1" id="KW-0732">Signal</keyword>
<dbReference type="PANTHER" id="PTHR38705:SF1">
    <property type="entry name" value="PROTEIN RDS1"/>
    <property type="match status" value="1"/>
</dbReference>
<feature type="signal peptide" evidence="1">
    <location>
        <begin position="1"/>
        <end position="19"/>
    </location>
</feature>
<comment type="caution">
    <text evidence="2">The sequence shown here is derived from an EMBL/GenBank/DDBJ whole genome shotgun (WGS) entry which is preliminary data.</text>
</comment>